<evidence type="ECO:0000313" key="3">
    <source>
        <dbReference type="Proteomes" id="UP000297814"/>
    </source>
</evidence>
<organism evidence="2 3">
    <name type="scientific">Botrytis hyacinthi</name>
    <dbReference type="NCBI Taxonomy" id="278943"/>
    <lineage>
        <taxon>Eukaryota</taxon>
        <taxon>Fungi</taxon>
        <taxon>Dikarya</taxon>
        <taxon>Ascomycota</taxon>
        <taxon>Pezizomycotina</taxon>
        <taxon>Leotiomycetes</taxon>
        <taxon>Helotiales</taxon>
        <taxon>Sclerotiniaceae</taxon>
        <taxon>Botrytis</taxon>
    </lineage>
</organism>
<evidence type="ECO:0000313" key="2">
    <source>
        <dbReference type="EMBL" id="TGO40044.1"/>
    </source>
</evidence>
<accession>A0A4Z1GT26</accession>
<dbReference type="AlphaFoldDB" id="A0A4Z1GT26"/>
<feature type="region of interest" description="Disordered" evidence="1">
    <location>
        <begin position="22"/>
        <end position="88"/>
    </location>
</feature>
<protein>
    <submittedName>
        <fullName evidence="2">Uncharacterized protein</fullName>
    </submittedName>
</protein>
<dbReference type="EMBL" id="PQXK01000043">
    <property type="protein sequence ID" value="TGO40044.1"/>
    <property type="molecule type" value="Genomic_DNA"/>
</dbReference>
<feature type="compositionally biased region" description="Basic and acidic residues" evidence="1">
    <location>
        <begin position="33"/>
        <end position="46"/>
    </location>
</feature>
<reference evidence="2 3" key="1">
    <citation type="submission" date="2017-12" db="EMBL/GenBank/DDBJ databases">
        <title>Comparative genomics of Botrytis spp.</title>
        <authorList>
            <person name="Valero-Jimenez C.A."/>
            <person name="Tapia P."/>
            <person name="Veloso J."/>
            <person name="Silva-Moreno E."/>
            <person name="Staats M."/>
            <person name="Valdes J.H."/>
            <person name="Van Kan J.A.L."/>
        </authorList>
    </citation>
    <scope>NUCLEOTIDE SEQUENCE [LARGE SCALE GENOMIC DNA]</scope>
    <source>
        <strain evidence="2 3">Bh0001</strain>
    </source>
</reference>
<sequence>MKTGKKKSTLAWNEIKVENSGPRQYKKLSGSDLRTKHEVSRSESKTNRNSPQLSTVFCQYFPSPTSQRPQAKTQMIKDRKPTNHRKVDFHRFPKRLAYQAKFFTEPTIV</sequence>
<feature type="compositionally biased region" description="Basic and acidic residues" evidence="1">
    <location>
        <begin position="75"/>
        <end position="88"/>
    </location>
</feature>
<comment type="caution">
    <text evidence="2">The sequence shown here is derived from an EMBL/GenBank/DDBJ whole genome shotgun (WGS) entry which is preliminary data.</text>
</comment>
<proteinExistence type="predicted"/>
<keyword evidence="3" id="KW-1185">Reference proteome</keyword>
<evidence type="ECO:0000256" key="1">
    <source>
        <dbReference type="SAM" id="MobiDB-lite"/>
    </source>
</evidence>
<name>A0A4Z1GT26_9HELO</name>
<feature type="compositionally biased region" description="Polar residues" evidence="1">
    <location>
        <begin position="47"/>
        <end position="73"/>
    </location>
</feature>
<dbReference type="Proteomes" id="UP000297814">
    <property type="component" value="Unassembled WGS sequence"/>
</dbReference>
<gene>
    <name evidence="2" type="ORF">BHYA_0043g00310</name>
</gene>